<comment type="subcellular location">
    <subcellularLocation>
        <location evidence="1">Membrane</location>
        <topology evidence="1">Multi-pass membrane protein</topology>
    </subcellularLocation>
</comment>
<dbReference type="GO" id="GO:0015385">
    <property type="term" value="F:sodium:proton antiporter activity"/>
    <property type="evidence" value="ECO:0007669"/>
    <property type="project" value="TreeGrafter"/>
</dbReference>
<comment type="similarity">
    <text evidence="2">Belongs to the CPA3 antiporters (TC 2.A.63) subunit G family.</text>
</comment>
<feature type="transmembrane region" description="Helical" evidence="4">
    <location>
        <begin position="70"/>
        <end position="93"/>
    </location>
</feature>
<dbReference type="NCBIfam" id="NF009314">
    <property type="entry name" value="PRK12674.1-2"/>
    <property type="match status" value="1"/>
</dbReference>
<dbReference type="RefSeq" id="WP_003244302.1">
    <property type="nucleotide sequence ID" value="NZ_AP024621.1"/>
</dbReference>
<evidence type="ECO:0000256" key="3">
    <source>
        <dbReference type="ARBA" id="ARBA00022449"/>
    </source>
</evidence>
<sequence>MIETAKVVVAVFILLGALICLIASFGVLRLPDVFTRAHAASKGSTLGVNMILLGVFFYLWFVTGELSAKILLGILFIFITSPIGGHLICRAAYNSGVKLDERSVQDDYNGIRNFVIKRKEDSYL</sequence>
<evidence type="ECO:0000313" key="6">
    <source>
        <dbReference type="Proteomes" id="UP000032247"/>
    </source>
</evidence>
<dbReference type="NCBIfam" id="TIGR01300">
    <property type="entry name" value="CPA3_mnhG_phaG"/>
    <property type="match status" value="1"/>
</dbReference>
<dbReference type="AlphaFoldDB" id="A0A085C3L0"/>
<accession>A0A085C3L0</accession>
<dbReference type="GO" id="GO:0016020">
    <property type="term" value="C:membrane"/>
    <property type="evidence" value="ECO:0007669"/>
    <property type="project" value="UniProtKB-SubCell"/>
</dbReference>
<name>A0A085C3L0_BACIU</name>
<reference evidence="5 6" key="1">
    <citation type="submission" date="2014-12" db="EMBL/GenBank/DDBJ databases">
        <title>Comparative genome analysis of Bacillus coagulans HM-08, Clostridium butyricum HM-68, Bacillus subtilis HM-66 and Bacillus licheniformis BL-09.</title>
        <authorList>
            <person name="Zhang H."/>
        </authorList>
    </citation>
    <scope>NUCLEOTIDE SEQUENCE [LARGE SCALE GENOMIC DNA]</scope>
    <source>
        <strain evidence="5 6">HM-66</strain>
    </source>
</reference>
<dbReference type="PANTHER" id="PTHR34703:SF1">
    <property type="entry name" value="ANTIPORTER SUBUNIT MNHG2-RELATED"/>
    <property type="match status" value="1"/>
</dbReference>
<dbReference type="PANTHER" id="PTHR34703">
    <property type="entry name" value="ANTIPORTER SUBUNIT MNHG2-RELATED"/>
    <property type="match status" value="1"/>
</dbReference>
<evidence type="ECO:0000256" key="2">
    <source>
        <dbReference type="ARBA" id="ARBA00008404"/>
    </source>
</evidence>
<evidence type="ECO:0000256" key="1">
    <source>
        <dbReference type="ARBA" id="ARBA00004141"/>
    </source>
</evidence>
<dbReference type="Proteomes" id="UP000032247">
    <property type="component" value="Unassembled WGS sequence"/>
</dbReference>
<keyword evidence="4" id="KW-1133">Transmembrane helix</keyword>
<keyword evidence="3" id="KW-0813">Transport</keyword>
<organism evidence="5 6">
    <name type="scientific">Bacillus subtilis</name>
    <dbReference type="NCBI Taxonomy" id="1423"/>
    <lineage>
        <taxon>Bacteria</taxon>
        <taxon>Bacillati</taxon>
        <taxon>Bacillota</taxon>
        <taxon>Bacilli</taxon>
        <taxon>Bacillales</taxon>
        <taxon>Bacillaceae</taxon>
        <taxon>Bacillus</taxon>
    </lineage>
</organism>
<evidence type="ECO:0000256" key="4">
    <source>
        <dbReference type="SAM" id="Phobius"/>
    </source>
</evidence>
<dbReference type="STRING" id="483913.AN935_15890"/>
<protein>
    <submittedName>
        <fullName evidence="5">Monovalent cation/H+ antiporter subunit G</fullName>
    </submittedName>
</protein>
<evidence type="ECO:0000313" key="5">
    <source>
        <dbReference type="EMBL" id="KIU05353.1"/>
    </source>
</evidence>
<keyword evidence="4" id="KW-0472">Membrane</keyword>
<feature type="transmembrane region" description="Helical" evidence="4">
    <location>
        <begin position="7"/>
        <end position="26"/>
    </location>
</feature>
<dbReference type="Pfam" id="PF03334">
    <property type="entry name" value="PhaG_MnhG_YufB"/>
    <property type="match status" value="1"/>
</dbReference>
<dbReference type="InterPro" id="IPR005133">
    <property type="entry name" value="PhaG_MnhG_YufB"/>
</dbReference>
<feature type="transmembrane region" description="Helical" evidence="4">
    <location>
        <begin position="46"/>
        <end position="63"/>
    </location>
</feature>
<keyword evidence="4" id="KW-0812">Transmembrane</keyword>
<dbReference type="EMBL" id="JXBC01000013">
    <property type="protein sequence ID" value="KIU05353.1"/>
    <property type="molecule type" value="Genomic_DNA"/>
</dbReference>
<proteinExistence type="inferred from homology"/>
<dbReference type="SMR" id="A0A085C3L0"/>
<dbReference type="PATRIC" id="fig|1423.169.peg.2562"/>
<comment type="caution">
    <text evidence="5">The sequence shown here is derived from an EMBL/GenBank/DDBJ whole genome shotgun (WGS) entry which is preliminary data.</text>
</comment>
<keyword evidence="3" id="KW-0050">Antiport</keyword>
<gene>
    <name evidence="5" type="ORF">SC09_contig4orf00102</name>
</gene>